<evidence type="ECO:0000313" key="7">
    <source>
        <dbReference type="EMBL" id="GIQ85246.1"/>
    </source>
</evidence>
<keyword evidence="4 6" id="KW-1133">Transmembrane helix</keyword>
<dbReference type="AlphaFoldDB" id="A0A9K3CXX4"/>
<dbReference type="PANTHER" id="PTHR42718">
    <property type="entry name" value="MAJOR FACILITATOR SUPERFAMILY MULTIDRUG TRANSPORTER MFSC"/>
    <property type="match status" value="1"/>
</dbReference>
<evidence type="ECO:0000256" key="6">
    <source>
        <dbReference type="SAM" id="Phobius"/>
    </source>
</evidence>
<dbReference type="Proteomes" id="UP000265618">
    <property type="component" value="Unassembled WGS sequence"/>
</dbReference>
<dbReference type="GO" id="GO:0016020">
    <property type="term" value="C:membrane"/>
    <property type="evidence" value="ECO:0007669"/>
    <property type="project" value="UniProtKB-SubCell"/>
</dbReference>
<evidence type="ECO:0000256" key="5">
    <source>
        <dbReference type="ARBA" id="ARBA00023136"/>
    </source>
</evidence>
<evidence type="ECO:0000313" key="8">
    <source>
        <dbReference type="Proteomes" id="UP000265618"/>
    </source>
</evidence>
<keyword evidence="5 6" id="KW-0472">Membrane</keyword>
<evidence type="ECO:0000256" key="1">
    <source>
        <dbReference type="ARBA" id="ARBA00004141"/>
    </source>
</evidence>
<evidence type="ECO:0000256" key="3">
    <source>
        <dbReference type="ARBA" id="ARBA00022692"/>
    </source>
</evidence>
<accession>A0A9K3CXX4</accession>
<gene>
    <name evidence="7" type="ORF">KIPB_006884</name>
</gene>
<evidence type="ECO:0000256" key="2">
    <source>
        <dbReference type="ARBA" id="ARBA00022448"/>
    </source>
</evidence>
<feature type="transmembrane region" description="Helical" evidence="6">
    <location>
        <begin position="69"/>
        <end position="88"/>
    </location>
</feature>
<organism evidence="7 8">
    <name type="scientific">Kipferlia bialata</name>
    <dbReference type="NCBI Taxonomy" id="797122"/>
    <lineage>
        <taxon>Eukaryota</taxon>
        <taxon>Metamonada</taxon>
        <taxon>Carpediemonas-like organisms</taxon>
        <taxon>Kipferlia</taxon>
    </lineage>
</organism>
<keyword evidence="3 6" id="KW-0812">Transmembrane</keyword>
<dbReference type="Gene3D" id="1.20.1720.10">
    <property type="entry name" value="Multidrug resistance protein D"/>
    <property type="match status" value="1"/>
</dbReference>
<evidence type="ECO:0008006" key="9">
    <source>
        <dbReference type="Google" id="ProtNLM"/>
    </source>
</evidence>
<keyword evidence="8" id="KW-1185">Reference proteome</keyword>
<dbReference type="EMBL" id="BDIP01001842">
    <property type="protein sequence ID" value="GIQ85246.1"/>
    <property type="molecule type" value="Genomic_DNA"/>
</dbReference>
<keyword evidence="2" id="KW-0813">Transport</keyword>
<protein>
    <recommendedName>
        <fullName evidence="9">Major facilitator superfamily (MFS) profile domain-containing protein</fullName>
    </recommendedName>
</protein>
<proteinExistence type="predicted"/>
<feature type="transmembrane region" description="Helical" evidence="6">
    <location>
        <begin position="183"/>
        <end position="206"/>
    </location>
</feature>
<comment type="subcellular location">
    <subcellularLocation>
        <location evidence="1">Membrane</location>
        <topology evidence="1">Multi-pass membrane protein</topology>
    </subcellularLocation>
</comment>
<comment type="caution">
    <text evidence="7">The sequence shown here is derived from an EMBL/GenBank/DDBJ whole genome shotgun (WGS) entry which is preliminary data.</text>
</comment>
<feature type="transmembrane region" description="Helical" evidence="6">
    <location>
        <begin position="144"/>
        <end position="163"/>
    </location>
</feature>
<reference evidence="7 8" key="1">
    <citation type="journal article" date="2018" name="PLoS ONE">
        <title>The draft genome of Kipferlia bialata reveals reductive genome evolution in fornicate parasites.</title>
        <authorList>
            <person name="Tanifuji G."/>
            <person name="Takabayashi S."/>
            <person name="Kume K."/>
            <person name="Takagi M."/>
            <person name="Nakayama T."/>
            <person name="Kamikawa R."/>
            <person name="Inagaki Y."/>
            <person name="Hashimoto T."/>
        </authorList>
    </citation>
    <scope>NUCLEOTIDE SEQUENCE [LARGE SCALE GENOMIC DNA]</scope>
    <source>
        <strain evidence="7">NY0173</strain>
    </source>
</reference>
<feature type="transmembrane region" description="Helical" evidence="6">
    <location>
        <begin position="108"/>
        <end position="132"/>
    </location>
</feature>
<dbReference type="PANTHER" id="PTHR42718:SF9">
    <property type="entry name" value="MAJOR FACILITATOR SUPERFAMILY MULTIDRUG TRANSPORTER MFSC"/>
    <property type="match status" value="1"/>
</dbReference>
<sequence length="216" mass="23302">MRTFMSPLIQAVDNSMSNVSLPYLAEYFDVSISQIQWVVQIPIMVLASGAIVTGKIGDRFGTARLYKSVLWLAAPEAVAMTIALNTLVASATPVTLKKTRFDVKGMLLMSSLILVMGMLLMSSLILLMVLGISGISTSLLPNSVCFLLMGGGLCLVPIYMHHANRTPEAIVPHEVLKHTPLQASLSAFTAVAASFAAVQFFSPFVYRDVFGLESSQ</sequence>
<name>A0A9K3CXX4_9EUKA</name>
<evidence type="ECO:0000256" key="4">
    <source>
        <dbReference type="ARBA" id="ARBA00022989"/>
    </source>
</evidence>
<feature type="transmembrane region" description="Helical" evidence="6">
    <location>
        <begin position="37"/>
        <end position="57"/>
    </location>
</feature>
<dbReference type="SUPFAM" id="SSF103473">
    <property type="entry name" value="MFS general substrate transporter"/>
    <property type="match status" value="1"/>
</dbReference>
<dbReference type="InterPro" id="IPR036259">
    <property type="entry name" value="MFS_trans_sf"/>
</dbReference>